<keyword evidence="2" id="KW-0479">Metal-binding</keyword>
<comment type="similarity">
    <text evidence="1">Belongs to the eukaryotic ribosomal protein eL24 family.</text>
</comment>
<organism evidence="6 7">
    <name type="scientific">Candidatus Iainarchaeum sp</name>
    <dbReference type="NCBI Taxonomy" id="3101447"/>
    <lineage>
        <taxon>Archaea</taxon>
        <taxon>Candidatus Iainarchaeota</taxon>
        <taxon>Candidatus Iainarchaeia</taxon>
        <taxon>Candidatus Iainarchaeales</taxon>
        <taxon>Candidatus Iainarchaeaceae</taxon>
        <taxon>Candidatus Iainarchaeum</taxon>
    </lineage>
</organism>
<feature type="compositionally biased region" description="Basic and acidic residues" evidence="4">
    <location>
        <begin position="50"/>
        <end position="59"/>
    </location>
</feature>
<dbReference type="AlphaFoldDB" id="A0A2D6M0K8"/>
<evidence type="ECO:0000259" key="5">
    <source>
        <dbReference type="SMART" id="SM00746"/>
    </source>
</evidence>
<feature type="region of interest" description="Disordered" evidence="4">
    <location>
        <begin position="50"/>
        <end position="84"/>
    </location>
</feature>
<name>A0A2D6M0K8_9ARCH</name>
<gene>
    <name evidence="6" type="ORF">CL943_01475</name>
</gene>
<dbReference type="NCBIfam" id="NF034186">
    <property type="entry name" value="PRK14891.1-1"/>
    <property type="match status" value="1"/>
</dbReference>
<evidence type="ECO:0000313" key="7">
    <source>
        <dbReference type="Proteomes" id="UP000226592"/>
    </source>
</evidence>
<keyword evidence="2" id="KW-0863">Zinc-finger</keyword>
<dbReference type="InterPro" id="IPR038630">
    <property type="entry name" value="L24e/L24_sf"/>
</dbReference>
<proteinExistence type="inferred from homology"/>
<evidence type="ECO:0000256" key="4">
    <source>
        <dbReference type="SAM" id="MobiDB-lite"/>
    </source>
</evidence>
<evidence type="ECO:0000256" key="2">
    <source>
        <dbReference type="ARBA" id="ARBA00022771"/>
    </source>
</evidence>
<sequence length="84" mass="9598">MAKCSFCGKAMMKGSGTLFAKKDGTAYFFCSNKCQKNMLSLKRSPHATKWTEFHHDEKKAVKKTGRKPAKRAKRKGSKKKKKKR</sequence>
<dbReference type="GO" id="GO:0008270">
    <property type="term" value="F:zinc ion binding"/>
    <property type="evidence" value="ECO:0007669"/>
    <property type="project" value="UniProtKB-KW"/>
</dbReference>
<dbReference type="SMART" id="SM00746">
    <property type="entry name" value="TRASH"/>
    <property type="match status" value="1"/>
</dbReference>
<dbReference type="SUPFAM" id="SSF57716">
    <property type="entry name" value="Glucocorticoid receptor-like (DNA-binding domain)"/>
    <property type="match status" value="1"/>
</dbReference>
<dbReference type="InterPro" id="IPR011017">
    <property type="entry name" value="TRASH_dom"/>
</dbReference>
<evidence type="ECO:0000313" key="6">
    <source>
        <dbReference type="EMBL" id="MAG21963.1"/>
    </source>
</evidence>
<reference evidence="7" key="1">
    <citation type="submission" date="2017-09" db="EMBL/GenBank/DDBJ databases">
        <title>The Reconstruction of 2,631 Draft Metagenome-Assembled Genomes from the Global Oceans.</title>
        <authorList>
            <person name="Tully B.J."/>
            <person name="Graham E.D."/>
            <person name="Heidelberg J.F."/>
        </authorList>
    </citation>
    <scope>NUCLEOTIDE SEQUENCE [LARGE SCALE GENOMIC DNA]</scope>
</reference>
<dbReference type="InterPro" id="IPR055345">
    <property type="entry name" value="Ribosomal_eL24-rel_arc"/>
</dbReference>
<dbReference type="Proteomes" id="UP000226592">
    <property type="component" value="Unassembled WGS sequence"/>
</dbReference>
<dbReference type="Pfam" id="PF01246">
    <property type="entry name" value="Ribosomal_L24e"/>
    <property type="match status" value="1"/>
</dbReference>
<dbReference type="EMBL" id="NZBU01000005">
    <property type="protein sequence ID" value="MAG21963.1"/>
    <property type="molecule type" value="Genomic_DNA"/>
</dbReference>
<feature type="domain" description="TRASH" evidence="5">
    <location>
        <begin position="4"/>
        <end position="42"/>
    </location>
</feature>
<keyword evidence="6" id="KW-0687">Ribonucleoprotein</keyword>
<accession>A0A2D6M0K8</accession>
<comment type="caution">
    <text evidence="6">The sequence shown here is derived from an EMBL/GenBank/DDBJ whole genome shotgun (WGS) entry which is preliminary data.</text>
</comment>
<evidence type="ECO:0000256" key="1">
    <source>
        <dbReference type="ARBA" id="ARBA00005647"/>
    </source>
</evidence>
<dbReference type="GO" id="GO:0003735">
    <property type="term" value="F:structural constituent of ribosome"/>
    <property type="evidence" value="ECO:0007669"/>
    <property type="project" value="InterPro"/>
</dbReference>
<dbReference type="InterPro" id="IPR000988">
    <property type="entry name" value="Ribosomal_eL24-rel_N"/>
</dbReference>
<dbReference type="GO" id="GO:0005840">
    <property type="term" value="C:ribosome"/>
    <property type="evidence" value="ECO:0007669"/>
    <property type="project" value="UniProtKB-KW"/>
</dbReference>
<keyword evidence="6" id="KW-0689">Ribosomal protein</keyword>
<protein>
    <recommendedName>
        <fullName evidence="3">50S ribosomal protein L24e</fullName>
    </recommendedName>
</protein>
<keyword evidence="2" id="KW-0862">Zinc</keyword>
<evidence type="ECO:0000256" key="3">
    <source>
        <dbReference type="ARBA" id="ARBA00035507"/>
    </source>
</evidence>
<dbReference type="Gene3D" id="2.30.170.20">
    <property type="entry name" value="Ribosomal protein L24e"/>
    <property type="match status" value="1"/>
</dbReference>
<feature type="compositionally biased region" description="Basic residues" evidence="4">
    <location>
        <begin position="60"/>
        <end position="84"/>
    </location>
</feature>